<dbReference type="Gene3D" id="1.10.287.130">
    <property type="match status" value="1"/>
</dbReference>
<dbReference type="EMBL" id="QRPE01000007">
    <property type="protein sequence ID" value="RHL93700.1"/>
    <property type="molecule type" value="Genomic_DNA"/>
</dbReference>
<comment type="caution">
    <text evidence="14">The sequence shown here is derived from an EMBL/GenBank/DDBJ whole genome shotgun (WGS) entry which is preliminary data.</text>
</comment>
<dbReference type="PANTHER" id="PTHR43047">
    <property type="entry name" value="TWO-COMPONENT HISTIDINE PROTEIN KINASE"/>
    <property type="match status" value="1"/>
</dbReference>
<feature type="signal peptide" evidence="10">
    <location>
        <begin position="1"/>
        <end position="27"/>
    </location>
</feature>
<dbReference type="AlphaFoldDB" id="A0A415NAF5"/>
<gene>
    <name evidence="14" type="ORF">DWZ95_08195</name>
</gene>
<dbReference type="CDD" id="cd00082">
    <property type="entry name" value="HisKA"/>
    <property type="match status" value="1"/>
</dbReference>
<feature type="chain" id="PRO_5019015794" description="histidine kinase" evidence="10">
    <location>
        <begin position="28"/>
        <end position="1035"/>
    </location>
</feature>
<keyword evidence="5 14" id="KW-0418">Kinase</keyword>
<dbReference type="GO" id="GO:0000155">
    <property type="term" value="F:phosphorelay sensor kinase activity"/>
    <property type="evidence" value="ECO:0007669"/>
    <property type="project" value="InterPro"/>
</dbReference>
<sequence length="1035" mass="119193">MRLFLSWKHIISLCCVLVYLSSSLAHATVVPKQHRLLIINSYNEGAPWSQTLITPIMLQTSSIEDVNADLVHINGTFIRNDSLYNQMEEGIFQRYERNKPDYLVLIGSIAFTLRDRIQKEWGDIPMVLIANEDTYAPREYYFTGRSKNMEDNTVAPLNDIREQYNFTFIEAPDMYKETIDMMVRMLPPMKKLVFAADELYQNQRLDQLIHSYITSEYPNIEYERLVGKEENSRRLQEYLLADDPTTSILFSTWFYERKNLFGSPTLISGDFQLVASSPQPVFALRGAYINKAGFIGGHFYDQAELEQSLTNIIGQMLQGKEMRDIPFVYSKKSYPLVNYAQLELDELDAELCPSNTIFLNKPLTFWQKYKWWIISGTILLLSLVVIALIIYWFQQKKIALFSAHNTLVCNMPISYTQAIVDLNEKGEVTNIKYQAGNSLFNSLFTANEDNDTNKNSLSQIECLPRFIKMIFREKQAITFTHFFKQTHSFYEFIICRSSEKYTIDIFGVDITARNEAENALREINKKQEMTLSVARIIPWRWDLKNDMITCESEQILAHMNFTKEEGSTPQAHIIKASEYFRKMHPEDLERMQQVHKKLISGKLQHAKEEFRIITEVEGRKFIDWLETNAIVDQYDEQGSPISLVGSLLLITERKRQEKALIAAREKALESERLKSAFLANMSHEIRTPLNAIVGFSSLLTATEDEQEREEFISIIENNNQLLLQLVSDILDLSKIEANTLEFNYRDVDLNGLAKDVESTVRRRLKPNVVLEFIPGAAQCHVQTEKNRLSQVLINLLVNATKFTQTGSITFGYEIRGKELYFYVKDTGMGISQEDQNKIFERFTKVDTFTQGTGLGLSICKNIIEKMKGRIGVESEGKGKGSTFWFTVPYQPGAVVEQKKQQPVSLAPKAARQKPIILVAEDNESNYLLFNSILNKDYNLVHAWNGEEAIELYRKFQPHVIIMDINMPKMDGYEAAREIRKFSKTIPIIAVTAYSFSSDKEKVMENGFNGYVPKPVDAHILKEKLHSTIKQNIAAE</sequence>
<evidence type="ECO:0000256" key="9">
    <source>
        <dbReference type="SAM" id="Phobius"/>
    </source>
</evidence>
<dbReference type="InterPro" id="IPR036890">
    <property type="entry name" value="HATPase_C_sf"/>
</dbReference>
<dbReference type="Pfam" id="PF02518">
    <property type="entry name" value="HATPase_c"/>
    <property type="match status" value="1"/>
</dbReference>
<evidence type="ECO:0000256" key="4">
    <source>
        <dbReference type="ARBA" id="ARBA00022679"/>
    </source>
</evidence>
<evidence type="ECO:0000313" key="14">
    <source>
        <dbReference type="EMBL" id="RHL93700.1"/>
    </source>
</evidence>
<evidence type="ECO:0000256" key="10">
    <source>
        <dbReference type="SAM" id="SignalP"/>
    </source>
</evidence>
<reference evidence="14 15" key="1">
    <citation type="submission" date="2018-08" db="EMBL/GenBank/DDBJ databases">
        <title>A genome reference for cultivated species of the human gut microbiota.</title>
        <authorList>
            <person name="Zou Y."/>
            <person name="Xue W."/>
            <person name="Luo G."/>
        </authorList>
    </citation>
    <scope>NUCLEOTIDE SEQUENCE [LARGE SCALE GENOMIC DNA]</scope>
    <source>
        <strain evidence="14 15">AF36-16BH</strain>
    </source>
</reference>
<dbReference type="InterPro" id="IPR001789">
    <property type="entry name" value="Sig_transdc_resp-reg_receiver"/>
</dbReference>
<evidence type="ECO:0000256" key="2">
    <source>
        <dbReference type="ARBA" id="ARBA00012438"/>
    </source>
</evidence>
<evidence type="ECO:0000256" key="3">
    <source>
        <dbReference type="ARBA" id="ARBA00022553"/>
    </source>
</evidence>
<keyword evidence="10" id="KW-0732">Signal</keyword>
<dbReference type="InterPro" id="IPR036097">
    <property type="entry name" value="HisK_dim/P_sf"/>
</dbReference>
<name>A0A415NAF5_9BACE</name>
<dbReference type="SMART" id="SM00387">
    <property type="entry name" value="HATPase_c"/>
    <property type="match status" value="1"/>
</dbReference>
<dbReference type="Pfam" id="PF00072">
    <property type="entry name" value="Response_reg"/>
    <property type="match status" value="1"/>
</dbReference>
<dbReference type="FunFam" id="3.30.565.10:FF:000006">
    <property type="entry name" value="Sensor histidine kinase WalK"/>
    <property type="match status" value="1"/>
</dbReference>
<feature type="domain" description="Histidine kinase" evidence="11">
    <location>
        <begin position="680"/>
        <end position="891"/>
    </location>
</feature>
<evidence type="ECO:0000313" key="15">
    <source>
        <dbReference type="Proteomes" id="UP000285013"/>
    </source>
</evidence>
<proteinExistence type="predicted"/>
<keyword evidence="3 8" id="KW-0597">Phosphoprotein</keyword>
<dbReference type="InterPro" id="IPR004358">
    <property type="entry name" value="Sig_transdc_His_kin-like_C"/>
</dbReference>
<keyword evidence="9" id="KW-1133">Transmembrane helix</keyword>
<dbReference type="Gene3D" id="3.40.50.2300">
    <property type="match status" value="1"/>
</dbReference>
<keyword evidence="6" id="KW-0902">Two-component regulatory system</keyword>
<dbReference type="InterPro" id="IPR000700">
    <property type="entry name" value="PAS-assoc_C"/>
</dbReference>
<keyword evidence="9" id="KW-0812">Transmembrane</keyword>
<dbReference type="Gene3D" id="3.30.450.20">
    <property type="entry name" value="PAS domain"/>
    <property type="match status" value="1"/>
</dbReference>
<evidence type="ECO:0000256" key="1">
    <source>
        <dbReference type="ARBA" id="ARBA00000085"/>
    </source>
</evidence>
<dbReference type="PROSITE" id="PS50110">
    <property type="entry name" value="RESPONSE_REGULATORY"/>
    <property type="match status" value="1"/>
</dbReference>
<dbReference type="Gene3D" id="3.30.565.10">
    <property type="entry name" value="Histidine kinase-like ATPase, C-terminal domain"/>
    <property type="match status" value="1"/>
</dbReference>
<evidence type="ECO:0000259" key="11">
    <source>
        <dbReference type="PROSITE" id="PS50109"/>
    </source>
</evidence>
<dbReference type="InterPro" id="IPR005467">
    <property type="entry name" value="His_kinase_dom"/>
</dbReference>
<organism evidence="14 15">
    <name type="scientific">Bacteroides intestinalis</name>
    <dbReference type="NCBI Taxonomy" id="329854"/>
    <lineage>
        <taxon>Bacteria</taxon>
        <taxon>Pseudomonadati</taxon>
        <taxon>Bacteroidota</taxon>
        <taxon>Bacteroidia</taxon>
        <taxon>Bacteroidales</taxon>
        <taxon>Bacteroidaceae</taxon>
        <taxon>Bacteroides</taxon>
    </lineage>
</organism>
<dbReference type="InterPro" id="IPR003594">
    <property type="entry name" value="HATPase_dom"/>
</dbReference>
<dbReference type="InterPro" id="IPR011006">
    <property type="entry name" value="CheY-like_superfamily"/>
</dbReference>
<dbReference type="InterPro" id="IPR003661">
    <property type="entry name" value="HisK_dim/P_dom"/>
</dbReference>
<feature type="domain" description="PAC" evidence="13">
    <location>
        <begin position="606"/>
        <end position="662"/>
    </location>
</feature>
<evidence type="ECO:0000256" key="5">
    <source>
        <dbReference type="ARBA" id="ARBA00022777"/>
    </source>
</evidence>
<evidence type="ECO:0000259" key="12">
    <source>
        <dbReference type="PROSITE" id="PS50110"/>
    </source>
</evidence>
<dbReference type="SMART" id="SM00448">
    <property type="entry name" value="REC"/>
    <property type="match status" value="1"/>
</dbReference>
<dbReference type="PRINTS" id="PR00344">
    <property type="entry name" value="BCTRLSENSOR"/>
</dbReference>
<accession>A0A415NAF5</accession>
<dbReference type="PROSITE" id="PS50109">
    <property type="entry name" value="HIS_KIN"/>
    <property type="match status" value="1"/>
</dbReference>
<dbReference type="SMART" id="SM00388">
    <property type="entry name" value="HisKA"/>
    <property type="match status" value="1"/>
</dbReference>
<dbReference type="SUPFAM" id="SSF52172">
    <property type="entry name" value="CheY-like"/>
    <property type="match status" value="1"/>
</dbReference>
<dbReference type="Proteomes" id="UP000285013">
    <property type="component" value="Unassembled WGS sequence"/>
</dbReference>
<protein>
    <recommendedName>
        <fullName evidence="2">histidine kinase</fullName>
        <ecNumber evidence="2">2.7.13.3</ecNumber>
    </recommendedName>
</protein>
<evidence type="ECO:0000256" key="6">
    <source>
        <dbReference type="ARBA" id="ARBA00023012"/>
    </source>
</evidence>
<evidence type="ECO:0000259" key="13">
    <source>
        <dbReference type="PROSITE" id="PS50113"/>
    </source>
</evidence>
<dbReference type="PROSITE" id="PS50113">
    <property type="entry name" value="PAC"/>
    <property type="match status" value="1"/>
</dbReference>
<dbReference type="CDD" id="cd17546">
    <property type="entry name" value="REC_hyHK_CKI1_RcsC-like"/>
    <property type="match status" value="1"/>
</dbReference>
<evidence type="ECO:0000256" key="7">
    <source>
        <dbReference type="ARBA" id="ARBA00023136"/>
    </source>
</evidence>
<dbReference type="FunFam" id="1.10.287.130:FF:000001">
    <property type="entry name" value="Two-component sensor histidine kinase"/>
    <property type="match status" value="1"/>
</dbReference>
<keyword evidence="7 9" id="KW-0472">Membrane</keyword>
<keyword evidence="4" id="KW-0808">Transferase</keyword>
<dbReference type="CDD" id="cd16922">
    <property type="entry name" value="HATPase_EvgS-ArcB-TorS-like"/>
    <property type="match status" value="1"/>
</dbReference>
<dbReference type="SUPFAM" id="SSF47384">
    <property type="entry name" value="Homodimeric domain of signal transducing histidine kinase"/>
    <property type="match status" value="1"/>
</dbReference>
<dbReference type="SUPFAM" id="SSF55874">
    <property type="entry name" value="ATPase domain of HSP90 chaperone/DNA topoisomerase II/histidine kinase"/>
    <property type="match status" value="1"/>
</dbReference>
<dbReference type="EC" id="2.7.13.3" evidence="2"/>
<feature type="transmembrane region" description="Helical" evidence="9">
    <location>
        <begin position="371"/>
        <end position="393"/>
    </location>
</feature>
<comment type="catalytic activity">
    <reaction evidence="1">
        <text>ATP + protein L-histidine = ADP + protein N-phospho-L-histidine.</text>
        <dbReference type="EC" id="2.7.13.3"/>
    </reaction>
</comment>
<dbReference type="RefSeq" id="WP_118422885.1">
    <property type="nucleotide sequence ID" value="NZ_QRPE01000007.1"/>
</dbReference>
<dbReference type="Pfam" id="PF00512">
    <property type="entry name" value="HisKA"/>
    <property type="match status" value="1"/>
</dbReference>
<feature type="modified residue" description="4-aspartylphosphate" evidence="8">
    <location>
        <position position="963"/>
    </location>
</feature>
<evidence type="ECO:0000256" key="8">
    <source>
        <dbReference type="PROSITE-ProRule" id="PRU00169"/>
    </source>
</evidence>
<feature type="domain" description="Response regulatory" evidence="12">
    <location>
        <begin position="915"/>
        <end position="1028"/>
    </location>
</feature>